<protein>
    <submittedName>
        <fullName evidence="2">Uncharacterized protein</fullName>
    </submittedName>
</protein>
<evidence type="ECO:0000313" key="2">
    <source>
        <dbReference type="EMBL" id="VEH65804.1"/>
    </source>
</evidence>
<proteinExistence type="predicted"/>
<evidence type="ECO:0000256" key="1">
    <source>
        <dbReference type="SAM" id="MobiDB-lite"/>
    </source>
</evidence>
<feature type="compositionally biased region" description="Basic and acidic residues" evidence="1">
    <location>
        <begin position="35"/>
        <end position="47"/>
    </location>
</feature>
<dbReference type="KEGG" id="rpne:NCTC8284_00956"/>
<organism evidence="2 3">
    <name type="scientific">Rodentibacter pneumotropicus</name>
    <dbReference type="NCBI Taxonomy" id="758"/>
    <lineage>
        <taxon>Bacteria</taxon>
        <taxon>Pseudomonadati</taxon>
        <taxon>Pseudomonadota</taxon>
        <taxon>Gammaproteobacteria</taxon>
        <taxon>Pasteurellales</taxon>
        <taxon>Pasteurellaceae</taxon>
        <taxon>Rodentibacter</taxon>
    </lineage>
</organism>
<sequence>MNNSRKPTFQTNTNKSFQERSFDGQQHSKKHRENRPHFDKKMMKEKATPFSARSS</sequence>
<feature type="region of interest" description="Disordered" evidence="1">
    <location>
        <begin position="1"/>
        <end position="55"/>
    </location>
</feature>
<gene>
    <name evidence="2" type="ORF">NCTC8284_00956</name>
</gene>
<name>A0A3S4TYM7_9PAST</name>
<dbReference type="Proteomes" id="UP000278733">
    <property type="component" value="Chromosome"/>
</dbReference>
<feature type="compositionally biased region" description="Polar residues" evidence="1">
    <location>
        <begin position="1"/>
        <end position="16"/>
    </location>
</feature>
<dbReference type="EMBL" id="LR134405">
    <property type="protein sequence ID" value="VEH65804.1"/>
    <property type="molecule type" value="Genomic_DNA"/>
</dbReference>
<evidence type="ECO:0000313" key="3">
    <source>
        <dbReference type="Proteomes" id="UP000278733"/>
    </source>
</evidence>
<reference evidence="2 3" key="1">
    <citation type="submission" date="2018-12" db="EMBL/GenBank/DDBJ databases">
        <authorList>
            <consortium name="Pathogen Informatics"/>
        </authorList>
    </citation>
    <scope>NUCLEOTIDE SEQUENCE [LARGE SCALE GENOMIC DNA]</scope>
    <source>
        <strain evidence="2 3">NCTC8284</strain>
    </source>
</reference>
<accession>A0A3S4TYM7</accession>
<dbReference type="AlphaFoldDB" id="A0A3S4TYM7"/>